<organism evidence="2 3">
    <name type="scientific">Streptomyces axinellae</name>
    <dbReference type="NCBI Taxonomy" id="552788"/>
    <lineage>
        <taxon>Bacteria</taxon>
        <taxon>Bacillati</taxon>
        <taxon>Actinomycetota</taxon>
        <taxon>Actinomycetes</taxon>
        <taxon>Kitasatosporales</taxon>
        <taxon>Streptomycetaceae</taxon>
        <taxon>Streptomyces</taxon>
    </lineage>
</organism>
<comment type="caution">
    <text evidence="2">The sequence shown here is derived from an EMBL/GenBank/DDBJ whole genome shotgun (WGS) entry which is preliminary data.</text>
</comment>
<protein>
    <submittedName>
        <fullName evidence="2">Uncharacterized protein</fullName>
    </submittedName>
</protein>
<evidence type="ECO:0000256" key="1">
    <source>
        <dbReference type="SAM" id="MobiDB-lite"/>
    </source>
</evidence>
<reference evidence="3" key="1">
    <citation type="journal article" date="2019" name="Int. J. Syst. Evol. Microbiol.">
        <title>The Global Catalogue of Microorganisms (GCM) 10K type strain sequencing project: providing services to taxonomists for standard genome sequencing and annotation.</title>
        <authorList>
            <consortium name="The Broad Institute Genomics Platform"/>
            <consortium name="The Broad Institute Genome Sequencing Center for Infectious Disease"/>
            <person name="Wu L."/>
            <person name="Ma J."/>
        </authorList>
    </citation>
    <scope>NUCLEOTIDE SEQUENCE [LARGE SCALE GENOMIC DNA]</scope>
    <source>
        <strain evidence="3">JCM 16373</strain>
    </source>
</reference>
<evidence type="ECO:0000313" key="2">
    <source>
        <dbReference type="EMBL" id="GAA2604770.1"/>
    </source>
</evidence>
<gene>
    <name evidence="2" type="ORF">GCM10009863_17860</name>
</gene>
<feature type="compositionally biased region" description="Basic and acidic residues" evidence="1">
    <location>
        <begin position="57"/>
        <end position="67"/>
    </location>
</feature>
<name>A0ABP6C6G5_9ACTN</name>
<accession>A0ABP6C6G5</accession>
<feature type="compositionally biased region" description="Basic and acidic residues" evidence="1">
    <location>
        <begin position="23"/>
        <end position="39"/>
    </location>
</feature>
<proteinExistence type="predicted"/>
<feature type="region of interest" description="Disordered" evidence="1">
    <location>
        <begin position="1"/>
        <end position="81"/>
    </location>
</feature>
<dbReference type="Proteomes" id="UP001501447">
    <property type="component" value="Unassembled WGS sequence"/>
</dbReference>
<dbReference type="EMBL" id="BAAARJ010000005">
    <property type="protein sequence ID" value="GAA2604770.1"/>
    <property type="molecule type" value="Genomic_DNA"/>
</dbReference>
<evidence type="ECO:0000313" key="3">
    <source>
        <dbReference type="Proteomes" id="UP001501447"/>
    </source>
</evidence>
<keyword evidence="3" id="KW-1185">Reference proteome</keyword>
<sequence>MTARRDPGTGTESRAPDPSAESRAPDADRRSPDADRRNPDAGPARRSPNADPNADADADRRNPDAPRRAPHPWAWIRTGSG</sequence>